<accession>A0A6A4DTN0</accession>
<evidence type="ECO:0000313" key="14">
    <source>
        <dbReference type="EMBL" id="KAE9312563.1"/>
    </source>
</evidence>
<evidence type="ECO:0000256" key="5">
    <source>
        <dbReference type="ARBA" id="ARBA00022801"/>
    </source>
</evidence>
<dbReference type="InterPro" id="IPR000477">
    <property type="entry name" value="RT_dom"/>
</dbReference>
<dbReference type="Proteomes" id="UP000434957">
    <property type="component" value="Unassembled WGS sequence"/>
</dbReference>
<dbReference type="PANTHER" id="PTHR37984:SF5">
    <property type="entry name" value="PROTEIN NYNRIN-LIKE"/>
    <property type="match status" value="1"/>
</dbReference>
<keyword evidence="4" id="KW-0255">Endonuclease</keyword>
<feature type="region of interest" description="Disordered" evidence="11">
    <location>
        <begin position="611"/>
        <end position="660"/>
    </location>
</feature>
<keyword evidence="3" id="KW-0540">Nuclease</keyword>
<dbReference type="GO" id="GO:0015074">
    <property type="term" value="P:DNA integration"/>
    <property type="evidence" value="ECO:0007669"/>
    <property type="project" value="UniProtKB-KW"/>
</dbReference>
<dbReference type="PANTHER" id="PTHR37984">
    <property type="entry name" value="PROTEIN CBG26694"/>
    <property type="match status" value="1"/>
</dbReference>
<dbReference type="Gene3D" id="3.30.70.270">
    <property type="match status" value="2"/>
</dbReference>
<dbReference type="GO" id="GO:0003723">
    <property type="term" value="F:RNA binding"/>
    <property type="evidence" value="ECO:0007669"/>
    <property type="project" value="UniProtKB-KW"/>
</dbReference>
<evidence type="ECO:0000256" key="7">
    <source>
        <dbReference type="ARBA" id="ARBA00022884"/>
    </source>
</evidence>
<dbReference type="InterPro" id="IPR005162">
    <property type="entry name" value="Retrotrans_gag_dom"/>
</dbReference>
<dbReference type="CDD" id="cd01647">
    <property type="entry name" value="RT_LTR"/>
    <property type="match status" value="1"/>
</dbReference>
<dbReference type="GO" id="GO:0004519">
    <property type="term" value="F:endonuclease activity"/>
    <property type="evidence" value="ECO:0007669"/>
    <property type="project" value="UniProtKB-KW"/>
</dbReference>
<evidence type="ECO:0000256" key="6">
    <source>
        <dbReference type="ARBA" id="ARBA00022842"/>
    </source>
</evidence>
<dbReference type="InterPro" id="IPR041577">
    <property type="entry name" value="RT_RNaseH_2"/>
</dbReference>
<feature type="domain" description="Integrase catalytic" evidence="13">
    <location>
        <begin position="1408"/>
        <end position="1512"/>
    </location>
</feature>
<proteinExistence type="predicted"/>
<dbReference type="CDD" id="cd00303">
    <property type="entry name" value="retropepsin_like"/>
    <property type="match status" value="1"/>
</dbReference>
<dbReference type="InterPro" id="IPR036397">
    <property type="entry name" value="RNaseH_sf"/>
</dbReference>
<keyword evidence="7" id="KW-0694">RNA-binding</keyword>
<dbReference type="CDD" id="cd09274">
    <property type="entry name" value="RNase_HI_RT_Ty3"/>
    <property type="match status" value="1"/>
</dbReference>
<dbReference type="InterPro" id="IPR001969">
    <property type="entry name" value="Aspartic_peptidase_AS"/>
</dbReference>
<dbReference type="Pfam" id="PF03732">
    <property type="entry name" value="Retrotrans_gag"/>
    <property type="match status" value="1"/>
</dbReference>
<dbReference type="Pfam" id="PF08284">
    <property type="entry name" value="RVP_2"/>
    <property type="match status" value="1"/>
</dbReference>
<dbReference type="SUPFAM" id="SSF53098">
    <property type="entry name" value="Ribonuclease H-like"/>
    <property type="match status" value="1"/>
</dbReference>
<dbReference type="InterPro" id="IPR043128">
    <property type="entry name" value="Rev_trsase/Diguanyl_cyclase"/>
</dbReference>
<keyword evidence="1" id="KW-0808">Transferase</keyword>
<keyword evidence="5" id="KW-0378">Hydrolase</keyword>
<dbReference type="PROSITE" id="PS00141">
    <property type="entry name" value="ASP_PROTEASE"/>
    <property type="match status" value="1"/>
</dbReference>
<dbReference type="Pfam" id="PF17921">
    <property type="entry name" value="Integrase_H2C2"/>
    <property type="match status" value="1"/>
</dbReference>
<evidence type="ECO:0000256" key="1">
    <source>
        <dbReference type="ARBA" id="ARBA00022679"/>
    </source>
</evidence>
<dbReference type="InterPro" id="IPR012337">
    <property type="entry name" value="RNaseH-like_sf"/>
</dbReference>
<keyword evidence="6" id="KW-0460">Magnesium</keyword>
<feature type="region of interest" description="Disordered" evidence="11">
    <location>
        <begin position="74"/>
        <end position="99"/>
    </location>
</feature>
<evidence type="ECO:0000256" key="8">
    <source>
        <dbReference type="ARBA" id="ARBA00022908"/>
    </source>
</evidence>
<reference evidence="14 15" key="1">
    <citation type="submission" date="2018-08" db="EMBL/GenBank/DDBJ databases">
        <title>Genomic investigation of the strawberry pathogen Phytophthora fragariae indicates pathogenicity is determined by transcriptional variation in three key races.</title>
        <authorList>
            <person name="Adams T.M."/>
            <person name="Armitage A.D."/>
            <person name="Sobczyk M.K."/>
            <person name="Bates H.J."/>
            <person name="Dunwell J.M."/>
            <person name="Nellist C.F."/>
            <person name="Harrison R.J."/>
        </authorList>
    </citation>
    <scope>NUCLEOTIDE SEQUENCE [LARGE SCALE GENOMIC DNA]</scope>
    <source>
        <strain evidence="14 15">SCRP333</strain>
    </source>
</reference>
<dbReference type="SUPFAM" id="SSF56672">
    <property type="entry name" value="DNA/RNA polymerases"/>
    <property type="match status" value="1"/>
</dbReference>
<evidence type="ECO:0000256" key="3">
    <source>
        <dbReference type="ARBA" id="ARBA00022722"/>
    </source>
</evidence>
<dbReference type="PROSITE" id="PS50878">
    <property type="entry name" value="RT_POL"/>
    <property type="match status" value="1"/>
</dbReference>
<dbReference type="FunFam" id="1.10.340.70:FF:000001">
    <property type="entry name" value="Retrovirus-related Pol polyprotein from transposon gypsy-like Protein"/>
    <property type="match status" value="1"/>
</dbReference>
<dbReference type="Gene3D" id="3.30.420.10">
    <property type="entry name" value="Ribonuclease H-like superfamily/Ribonuclease H"/>
    <property type="match status" value="1"/>
</dbReference>
<dbReference type="Pfam" id="PF17919">
    <property type="entry name" value="RT_RNaseH_2"/>
    <property type="match status" value="1"/>
</dbReference>
<dbReference type="PROSITE" id="PS50994">
    <property type="entry name" value="INTEGRASE"/>
    <property type="match status" value="1"/>
</dbReference>
<comment type="caution">
    <text evidence="14">The sequence shown here is derived from an EMBL/GenBank/DDBJ whole genome shotgun (WGS) entry which is preliminary data.</text>
</comment>
<evidence type="ECO:0000256" key="9">
    <source>
        <dbReference type="ARBA" id="ARBA00022918"/>
    </source>
</evidence>
<dbReference type="InterPro" id="IPR050951">
    <property type="entry name" value="Retrovirus_Pol_polyprotein"/>
</dbReference>
<evidence type="ECO:0000259" key="12">
    <source>
        <dbReference type="PROSITE" id="PS50878"/>
    </source>
</evidence>
<dbReference type="InterPro" id="IPR041588">
    <property type="entry name" value="Integrase_H2C2"/>
</dbReference>
<dbReference type="EMBL" id="QXFT01001688">
    <property type="protein sequence ID" value="KAE9312563.1"/>
    <property type="molecule type" value="Genomic_DNA"/>
</dbReference>
<evidence type="ECO:0000256" key="4">
    <source>
        <dbReference type="ARBA" id="ARBA00022759"/>
    </source>
</evidence>
<dbReference type="InterPro" id="IPR001584">
    <property type="entry name" value="Integrase_cat-core"/>
</dbReference>
<dbReference type="InterPro" id="IPR021109">
    <property type="entry name" value="Peptidase_aspartic_dom_sf"/>
</dbReference>
<evidence type="ECO:0000256" key="11">
    <source>
        <dbReference type="SAM" id="MobiDB-lite"/>
    </source>
</evidence>
<evidence type="ECO:0000313" key="15">
    <source>
        <dbReference type="Proteomes" id="UP000434957"/>
    </source>
</evidence>
<dbReference type="Gene3D" id="2.40.70.10">
    <property type="entry name" value="Acid Proteases"/>
    <property type="match status" value="1"/>
</dbReference>
<name>A0A6A4DTN0_9STRA</name>
<dbReference type="InterPro" id="IPR043502">
    <property type="entry name" value="DNA/RNA_pol_sf"/>
</dbReference>
<keyword evidence="8" id="KW-0229">DNA integration</keyword>
<dbReference type="GO" id="GO:0004190">
    <property type="term" value="F:aspartic-type endopeptidase activity"/>
    <property type="evidence" value="ECO:0007669"/>
    <property type="project" value="InterPro"/>
</dbReference>
<feature type="compositionally biased region" description="Polar residues" evidence="11">
    <location>
        <begin position="79"/>
        <end position="99"/>
    </location>
</feature>
<sequence length="1526" mass="170657">MTKFEMSEDQPAGPPAMTLEHAAFPHLTSIEWQALHRLAAVSGEVVVTSLLSSATPDQQRLAIQEFMDRKLAEAKRRVSSPSHASKNNAVKMETSSYSGTGPDRLPLNRWFREIEIAIASRLIEAPSAKVNFLLSRLSGKAKEWALGKLDVDQLAFPTLEAIQSDLRLAFEPPQDESRVRATFFALKQGKMSMRDYVQKTRHLASCIVTKPIDMASQVHVFVFGMREGMTRYCLTRAEPATLEEAFALALREDYVVASPYARQMPAEVPSSGPEPMEIDAIEASRQQWSSSGRGRGGREPRALVCFRCRKSGHRAAVCRAPAPVIAHMEHVASDEKTPAAQPKNSRDHGDSRLIIVSLFVAGARRPLRALLDSGATNNFFRASCLSILPAGVPVRDLPGDVVVKLADGKPRRVARRELSLPYTFDGFHSNDNFIVFDMNYAFDCILGIPWLVRYQPQIDWLARSIKRRQDFDVTEVFTHLLVAPKDWSHVTVVDGASTTHVVRRASDGPLCTTCAVLLSGDEDEEPARGRASERRAVEHPWLPRMKNETVEQWFPHANEAVEQRLPHANEAVEQRLPHANEAVEQRLPHDDAAGEQELPPRVNGAVENELSHLEEGEASSSESDTSVSSRGSRRTMTSRRSQRRLKPRRAVDPPSAPTESVCTVEYVDGAPNRTRIIEVASPPRDAKSITSLPGLSRKNFLRDLKAGDSEQVCLITDGDSVSHVINSVDSADTSSRPKSAEPKSAREERFAAQSWESLKASGNPIYETARELADVFPDKIPAELPADRGVRHEIDLAPDSKYCVTRQWPLPRDQVRAIDDFFEGRRQAGHVREGISPHSSPTFCVKKATGGWRIVHAFNKLNDATIPAQTPIPRKDMVLYSMSGSVIYSAIDLTDGFYQILMRESDIPLTAVSTPSGMLWEWLVMPQGLKNAPATFNRMVSHVLRPLRDFAPSYFDDIFVHSRAEGDLSAVEVHVRHLRQVFQVVRENKLYANLKKCIFCAPEIPVLSCYGRKNGVRADPEKISSICSWPTPTSPTELRQWLGLANYLHKYTKDYAGLIQPLSSLLKKDATWLWRPEHQAAFDSVKKSLASAPILMLPDDSKPFHVVCDASDFAIGCALMQFDDEGRERVVSYQSRQVYLLGEQTIAVYTDHASLRTAMKSPHLSQRMARWLSFFAEYNFVVHCKPGKNNILADALSRRPDYDPRTVLGRQVIDDEDEEDDHCAVCIASGINLTNVSPEMDLRDEIVSAYADDAVYAGIVAYLRAASDETLGALSRNTRNQIDSYHFDGDLLCYNIDKFDAPRVVVPNDDDLQARIIHEFHDSPMGAHLGREKTFTAVSRDFFWPHMYKWVRKWARTCETCQRVKPSKSSQAPLRPSPIATEAWRSVSMDFIFGLPPDAEGRTGVLVFVDRFTKMVHLIPSIVSDRDPRFTSAFWSSLFQILGTKLSMSTAAHPETDGQTERVNRVLEDVLRSYATSFASWSSFLPLAEFALNNAERASTGLTPFFANNARHPRVPALIWLHSGWG</sequence>
<organism evidence="14 15">
    <name type="scientific">Phytophthora rubi</name>
    <dbReference type="NCBI Taxonomy" id="129364"/>
    <lineage>
        <taxon>Eukaryota</taxon>
        <taxon>Sar</taxon>
        <taxon>Stramenopiles</taxon>
        <taxon>Oomycota</taxon>
        <taxon>Peronosporomycetes</taxon>
        <taxon>Peronosporales</taxon>
        <taxon>Peronosporaceae</taxon>
        <taxon>Phytophthora</taxon>
    </lineage>
</organism>
<dbReference type="Pfam" id="PF00078">
    <property type="entry name" value="RVT_1"/>
    <property type="match status" value="1"/>
</dbReference>
<feature type="compositionally biased region" description="Basic residues" evidence="11">
    <location>
        <begin position="631"/>
        <end position="648"/>
    </location>
</feature>
<dbReference type="Gene3D" id="3.10.10.10">
    <property type="entry name" value="HIV Type 1 Reverse Transcriptase, subunit A, domain 1"/>
    <property type="match status" value="1"/>
</dbReference>
<evidence type="ECO:0000259" key="13">
    <source>
        <dbReference type="PROSITE" id="PS50994"/>
    </source>
</evidence>
<dbReference type="Gene3D" id="1.10.340.70">
    <property type="match status" value="1"/>
</dbReference>
<evidence type="ECO:0008006" key="16">
    <source>
        <dbReference type="Google" id="ProtNLM"/>
    </source>
</evidence>
<keyword evidence="15" id="KW-1185">Reference proteome</keyword>
<keyword evidence="10" id="KW-0511">Multifunctional enzyme</keyword>
<dbReference type="GO" id="GO:0003964">
    <property type="term" value="F:RNA-directed DNA polymerase activity"/>
    <property type="evidence" value="ECO:0007669"/>
    <property type="project" value="UniProtKB-KW"/>
</dbReference>
<dbReference type="GO" id="GO:0006508">
    <property type="term" value="P:proteolysis"/>
    <property type="evidence" value="ECO:0007669"/>
    <property type="project" value="InterPro"/>
</dbReference>
<gene>
    <name evidence="14" type="ORF">PR003_g19729</name>
</gene>
<evidence type="ECO:0000256" key="2">
    <source>
        <dbReference type="ARBA" id="ARBA00022695"/>
    </source>
</evidence>
<protein>
    <recommendedName>
        <fullName evidence="16">Reverse transcriptase</fullName>
    </recommendedName>
</protein>
<keyword evidence="9" id="KW-0695">RNA-directed DNA polymerase</keyword>
<keyword evidence="2" id="KW-0548">Nucleotidyltransferase</keyword>
<evidence type="ECO:0000256" key="10">
    <source>
        <dbReference type="ARBA" id="ARBA00023268"/>
    </source>
</evidence>
<dbReference type="FunFam" id="3.30.70.270:FF:000020">
    <property type="entry name" value="Transposon Tf2-6 polyprotein-like Protein"/>
    <property type="match status" value="1"/>
</dbReference>
<feature type="domain" description="Reverse transcriptase" evidence="12">
    <location>
        <begin position="826"/>
        <end position="1046"/>
    </location>
</feature>
<feature type="compositionally biased region" description="Low complexity" evidence="11">
    <location>
        <begin position="619"/>
        <end position="630"/>
    </location>
</feature>